<dbReference type="Ensembl" id="ENSMLUT00000023265.1">
    <property type="protein sequence ID" value="ENSMLUP00000020080.1"/>
    <property type="gene ID" value="ENSMLUG00000028335.1"/>
</dbReference>
<protein>
    <recommendedName>
        <fullName evidence="3">RRM domain-containing protein</fullName>
    </recommendedName>
</protein>
<dbReference type="InterPro" id="IPR012677">
    <property type="entry name" value="Nucleotide-bd_a/b_plait_sf"/>
</dbReference>
<name>G1Q8P7_MYOLU</name>
<dbReference type="PROSITE" id="PS50102">
    <property type="entry name" value="RRM"/>
    <property type="match status" value="1"/>
</dbReference>
<sequence length="207" mass="22601">MSMSESPQKPEQMQKLFNRGLGFGTTIENLRSEYEQWGMFTDCAVMRDPNTKHSRGFGSVINATVEEVDAAMNARSHKVDGRVVELKNAVSREDSQRPDGHLIVKNIFVSGIKEDIEEHHKGQSGSGYFGNDCRGGFGGNDNFGCGGNFSGRGGFGGSHGSGRYQQKKVLITDWKQSLAGEESLGTDRKATGYKRFVNSAKHSGGRT</sequence>
<dbReference type="GO" id="GO:0003730">
    <property type="term" value="F:mRNA 3'-UTR binding"/>
    <property type="evidence" value="ECO:0007669"/>
    <property type="project" value="TreeGrafter"/>
</dbReference>
<dbReference type="FunFam" id="3.30.70.330:FF:000048">
    <property type="entry name" value="Heterogeneous nuclear ribonucleoprotein a1 isoform"/>
    <property type="match status" value="1"/>
</dbReference>
<accession>G1Q8P7</accession>
<dbReference type="SUPFAM" id="SSF54928">
    <property type="entry name" value="RNA-binding domain, RBD"/>
    <property type="match status" value="1"/>
</dbReference>
<dbReference type="PANTHER" id="PTHR48026">
    <property type="entry name" value="HOMOLOGOUS TO DROSOPHILA SQD (SQUID) PROTEIN"/>
    <property type="match status" value="1"/>
</dbReference>
<dbReference type="InterPro" id="IPR000504">
    <property type="entry name" value="RRM_dom"/>
</dbReference>
<dbReference type="GeneTree" id="ENSGT00950000183123"/>
<dbReference type="Proteomes" id="UP000001074">
    <property type="component" value="Unassembled WGS sequence"/>
</dbReference>
<reference evidence="4 5" key="1">
    <citation type="journal article" date="2011" name="Nature">
        <title>A high-resolution map of human evolutionary constraint using 29 mammals.</title>
        <authorList>
            <person name="Lindblad-Toh K."/>
            <person name="Garber M."/>
            <person name="Zuk O."/>
            <person name="Lin M.F."/>
            <person name="Parker B.J."/>
            <person name="Washietl S."/>
            <person name="Kheradpour P."/>
            <person name="Ernst J."/>
            <person name="Jordan G."/>
            <person name="Mauceli E."/>
            <person name="Ward L.D."/>
            <person name="Lowe C.B."/>
            <person name="Holloway A.K."/>
            <person name="Clamp M."/>
            <person name="Gnerre S."/>
            <person name="Alfoldi J."/>
            <person name="Beal K."/>
            <person name="Chang J."/>
            <person name="Clawson H."/>
            <person name="Cuff J."/>
            <person name="Di Palma F."/>
            <person name="Fitzgerald S."/>
            <person name="Flicek P."/>
            <person name="Guttman M."/>
            <person name="Hubisz M.J."/>
            <person name="Jaffe D.B."/>
            <person name="Jungreis I."/>
            <person name="Kent W.J."/>
            <person name="Kostka D."/>
            <person name="Lara M."/>
            <person name="Martins A.L."/>
            <person name="Massingham T."/>
            <person name="Moltke I."/>
            <person name="Raney B.J."/>
            <person name="Rasmussen M.D."/>
            <person name="Robinson J."/>
            <person name="Stark A."/>
            <person name="Vilella A.J."/>
            <person name="Wen J."/>
            <person name="Xie X."/>
            <person name="Zody M.C."/>
            <person name="Baldwin J."/>
            <person name="Bloom T."/>
            <person name="Chin C.W."/>
            <person name="Heiman D."/>
            <person name="Nicol R."/>
            <person name="Nusbaum C."/>
            <person name="Young S."/>
            <person name="Wilkinson J."/>
            <person name="Worley K.C."/>
            <person name="Kovar C.L."/>
            <person name="Muzny D.M."/>
            <person name="Gibbs R.A."/>
            <person name="Cree A."/>
            <person name="Dihn H.H."/>
            <person name="Fowler G."/>
            <person name="Jhangiani S."/>
            <person name="Joshi V."/>
            <person name="Lee S."/>
            <person name="Lewis L.R."/>
            <person name="Nazareth L.V."/>
            <person name="Okwuonu G."/>
            <person name="Santibanez J."/>
            <person name="Warren W.C."/>
            <person name="Mardis E.R."/>
            <person name="Weinstock G.M."/>
            <person name="Wilson R.K."/>
            <person name="Delehaunty K."/>
            <person name="Dooling D."/>
            <person name="Fronik C."/>
            <person name="Fulton L."/>
            <person name="Fulton B."/>
            <person name="Graves T."/>
            <person name="Minx P."/>
            <person name="Sodergren E."/>
            <person name="Birney E."/>
            <person name="Margulies E.H."/>
            <person name="Herrero J."/>
            <person name="Green E.D."/>
            <person name="Haussler D."/>
            <person name="Siepel A."/>
            <person name="Goldman N."/>
            <person name="Pollard K.S."/>
            <person name="Pedersen J.S."/>
            <person name="Lander E.S."/>
            <person name="Kellis M."/>
        </authorList>
    </citation>
    <scope>NUCLEOTIDE SEQUENCE [LARGE SCALE GENOMIC DNA]</scope>
</reference>
<dbReference type="AlphaFoldDB" id="G1Q8P7"/>
<dbReference type="PANTHER" id="PTHR48026:SF2">
    <property type="entry name" value="HETEROGENEOUS NUCLEAR RIBONUCLEOPROTEIN A1-RELATED"/>
    <property type="match status" value="1"/>
</dbReference>
<dbReference type="SMART" id="SM00360">
    <property type="entry name" value="RRM"/>
    <property type="match status" value="1"/>
</dbReference>
<dbReference type="GO" id="GO:0000398">
    <property type="term" value="P:mRNA splicing, via spliceosome"/>
    <property type="evidence" value="ECO:0007669"/>
    <property type="project" value="TreeGrafter"/>
</dbReference>
<dbReference type="HOGENOM" id="CLU_012062_1_4_1"/>
<dbReference type="InterPro" id="IPR035979">
    <property type="entry name" value="RBD_domain_sf"/>
</dbReference>
<evidence type="ECO:0000259" key="3">
    <source>
        <dbReference type="PROSITE" id="PS50102"/>
    </source>
</evidence>
<evidence type="ECO:0000313" key="5">
    <source>
        <dbReference type="Proteomes" id="UP000001074"/>
    </source>
</evidence>
<evidence type="ECO:0000256" key="1">
    <source>
        <dbReference type="ARBA" id="ARBA00022884"/>
    </source>
</evidence>
<feature type="domain" description="RRM" evidence="3">
    <location>
        <begin position="14"/>
        <end position="91"/>
    </location>
</feature>
<reference evidence="4" key="2">
    <citation type="submission" date="2025-08" db="UniProtKB">
        <authorList>
            <consortium name="Ensembl"/>
        </authorList>
    </citation>
    <scope>IDENTIFICATION</scope>
</reference>
<dbReference type="InParanoid" id="G1Q8P7"/>
<organism evidence="4 5">
    <name type="scientific">Myotis lucifugus</name>
    <name type="common">Little brown bat</name>
    <dbReference type="NCBI Taxonomy" id="59463"/>
    <lineage>
        <taxon>Eukaryota</taxon>
        <taxon>Metazoa</taxon>
        <taxon>Chordata</taxon>
        <taxon>Craniata</taxon>
        <taxon>Vertebrata</taxon>
        <taxon>Euteleostomi</taxon>
        <taxon>Mammalia</taxon>
        <taxon>Eutheria</taxon>
        <taxon>Laurasiatheria</taxon>
        <taxon>Chiroptera</taxon>
        <taxon>Yangochiroptera</taxon>
        <taxon>Vespertilionidae</taxon>
        <taxon>Myotis</taxon>
    </lineage>
</organism>
<dbReference type="Pfam" id="PF00076">
    <property type="entry name" value="RRM_1"/>
    <property type="match status" value="1"/>
</dbReference>
<dbReference type="GO" id="GO:0071013">
    <property type="term" value="C:catalytic step 2 spliceosome"/>
    <property type="evidence" value="ECO:0007669"/>
    <property type="project" value="TreeGrafter"/>
</dbReference>
<proteinExistence type="predicted"/>
<dbReference type="Gene3D" id="3.30.70.330">
    <property type="match status" value="1"/>
</dbReference>
<keyword evidence="5" id="KW-1185">Reference proteome</keyword>
<dbReference type="STRING" id="59463.ENSMLUP00000020080"/>
<keyword evidence="1 2" id="KW-0694">RNA-binding</keyword>
<evidence type="ECO:0000313" key="4">
    <source>
        <dbReference type="Ensembl" id="ENSMLUP00000020080.1"/>
    </source>
</evidence>
<evidence type="ECO:0000256" key="2">
    <source>
        <dbReference type="PROSITE-ProRule" id="PRU00176"/>
    </source>
</evidence>
<dbReference type="EMBL" id="AAPE02007928">
    <property type="status" value="NOT_ANNOTATED_CDS"/>
    <property type="molecule type" value="Genomic_DNA"/>
</dbReference>
<reference evidence="4" key="3">
    <citation type="submission" date="2025-09" db="UniProtKB">
        <authorList>
            <consortium name="Ensembl"/>
        </authorList>
    </citation>
    <scope>IDENTIFICATION</scope>
</reference>
<dbReference type="eggNOG" id="KOG4205">
    <property type="taxonomic scope" value="Eukaryota"/>
</dbReference>